<evidence type="ECO:0000256" key="1">
    <source>
        <dbReference type="ARBA" id="ARBA00000085"/>
    </source>
</evidence>
<evidence type="ECO:0000313" key="9">
    <source>
        <dbReference type="Proteomes" id="UP000198393"/>
    </source>
</evidence>
<keyword evidence="6" id="KW-0472">Membrane</keyword>
<dbReference type="Gene3D" id="1.25.40.10">
    <property type="entry name" value="Tetratricopeptide repeat domain"/>
    <property type="match status" value="2"/>
</dbReference>
<gene>
    <name evidence="8" type="ORF">SAMN05421640_3249</name>
</gene>
<dbReference type="InterPro" id="IPR005467">
    <property type="entry name" value="His_kinase_dom"/>
</dbReference>
<dbReference type="CDD" id="cd00075">
    <property type="entry name" value="HATPase"/>
    <property type="match status" value="1"/>
</dbReference>
<keyword evidence="3" id="KW-0597">Phosphoprotein</keyword>
<dbReference type="OrthoDB" id="9810447at2"/>
<dbReference type="InterPro" id="IPR011990">
    <property type="entry name" value="TPR-like_helical_dom_sf"/>
</dbReference>
<evidence type="ECO:0000256" key="3">
    <source>
        <dbReference type="ARBA" id="ARBA00022553"/>
    </source>
</evidence>
<dbReference type="RefSeq" id="WP_089357916.1">
    <property type="nucleotide sequence ID" value="NZ_FZPD01000005.1"/>
</dbReference>
<keyword evidence="5" id="KW-0418">Kinase</keyword>
<dbReference type="InterPro" id="IPR003661">
    <property type="entry name" value="HisK_dim/P_dom"/>
</dbReference>
<dbReference type="PRINTS" id="PR00344">
    <property type="entry name" value="BCTRLSENSOR"/>
</dbReference>
<dbReference type="PROSITE" id="PS50109">
    <property type="entry name" value="HIS_KIN"/>
    <property type="match status" value="1"/>
</dbReference>
<dbReference type="Gene3D" id="1.10.287.130">
    <property type="match status" value="1"/>
</dbReference>
<organism evidence="8 9">
    <name type="scientific">Ekhidna lutea</name>
    <dbReference type="NCBI Taxonomy" id="447679"/>
    <lineage>
        <taxon>Bacteria</taxon>
        <taxon>Pseudomonadati</taxon>
        <taxon>Bacteroidota</taxon>
        <taxon>Cytophagia</taxon>
        <taxon>Cytophagales</taxon>
        <taxon>Reichenbachiellaceae</taxon>
        <taxon>Ekhidna</taxon>
    </lineage>
</organism>
<dbReference type="PANTHER" id="PTHR43047:SF72">
    <property type="entry name" value="OSMOSENSING HISTIDINE PROTEIN KINASE SLN1"/>
    <property type="match status" value="1"/>
</dbReference>
<sequence length="606" mass="68668">MKRNAIAFFILAYFNAFSQINSDSIRSVAENASSDSIKFSAYIQLADLSVYDEPSTSYDYAMRAYRLAVALNSPDLLSISLNRIGSSYWSAGVLDSSLFYLNKSLAQAKKIKSRSLIARNNGNIANVYAASGNYFDAVNYSKQALEEFRVLNNQNRIFAMLNNIGKYYLDNGELDSASYYLNQAGNSIKPEFEFMIPIFLFNMADLKFRQLNYFDSDSLLNVCEKKATKYQDERALIRIKQMKAELFLLNNEVDKGMKLATEAYERAVNTRVKDLIQTCAATLSKALEKGGQYKESLKILNIGLAYRDSLENRRIKNQLAIDKFNKKQLEISRLEHRNSHLVTESSYWKKIIVILSVSIFIFILLLYLIYKRRQEIKKQHQELKELNNFKNKLFAIIVHDLRAPINQLINVIQLIENGGDQPEILKMVKGKVENLNDLMNNLFGLAYEYVNEESLKIEDINLNQLIDDVIMSLSSLYEAKDIQLINQVSKKIHTKADGGLITIVLRNLIVNAIKFSHQDSSVYIIANKIHDTVEVSVIDQGVGMSEKQISRLFTTETIHSTGTKGELGSGLGLILCKEFIERNGGTIKVSSIPKEGSTFSFTLPSA</sequence>
<dbReference type="InterPro" id="IPR036890">
    <property type="entry name" value="HATPase_C_sf"/>
</dbReference>
<name>A0A239LG29_EKHLU</name>
<dbReference type="Proteomes" id="UP000198393">
    <property type="component" value="Unassembled WGS sequence"/>
</dbReference>
<accession>A0A239LG29</accession>
<keyword evidence="4" id="KW-0808">Transferase</keyword>
<keyword evidence="6" id="KW-0812">Transmembrane</keyword>
<dbReference type="GO" id="GO:0005886">
    <property type="term" value="C:plasma membrane"/>
    <property type="evidence" value="ECO:0007669"/>
    <property type="project" value="TreeGrafter"/>
</dbReference>
<dbReference type="AlphaFoldDB" id="A0A239LG29"/>
<dbReference type="Pfam" id="PF02518">
    <property type="entry name" value="HATPase_c"/>
    <property type="match status" value="1"/>
</dbReference>
<keyword evidence="9" id="KW-1185">Reference proteome</keyword>
<evidence type="ECO:0000259" key="7">
    <source>
        <dbReference type="PROSITE" id="PS50109"/>
    </source>
</evidence>
<dbReference type="GO" id="GO:0009927">
    <property type="term" value="F:histidine phosphotransfer kinase activity"/>
    <property type="evidence" value="ECO:0007669"/>
    <property type="project" value="TreeGrafter"/>
</dbReference>
<dbReference type="PANTHER" id="PTHR43047">
    <property type="entry name" value="TWO-COMPONENT HISTIDINE PROTEIN KINASE"/>
    <property type="match status" value="1"/>
</dbReference>
<dbReference type="Pfam" id="PF13424">
    <property type="entry name" value="TPR_12"/>
    <property type="match status" value="1"/>
</dbReference>
<feature type="transmembrane region" description="Helical" evidence="6">
    <location>
        <begin position="347"/>
        <end position="370"/>
    </location>
</feature>
<dbReference type="SMART" id="SM00387">
    <property type="entry name" value="HATPase_c"/>
    <property type="match status" value="1"/>
</dbReference>
<proteinExistence type="predicted"/>
<dbReference type="CDD" id="cd00082">
    <property type="entry name" value="HisKA"/>
    <property type="match status" value="1"/>
</dbReference>
<dbReference type="InterPro" id="IPR036097">
    <property type="entry name" value="HisK_dim/P_sf"/>
</dbReference>
<dbReference type="SUPFAM" id="SSF48452">
    <property type="entry name" value="TPR-like"/>
    <property type="match status" value="1"/>
</dbReference>
<dbReference type="EMBL" id="FZPD01000005">
    <property type="protein sequence ID" value="SNT29431.1"/>
    <property type="molecule type" value="Genomic_DNA"/>
</dbReference>
<evidence type="ECO:0000313" key="8">
    <source>
        <dbReference type="EMBL" id="SNT29431.1"/>
    </source>
</evidence>
<comment type="catalytic activity">
    <reaction evidence="1">
        <text>ATP + protein L-histidine = ADP + protein N-phospho-L-histidine.</text>
        <dbReference type="EC" id="2.7.13.3"/>
    </reaction>
</comment>
<dbReference type="SUPFAM" id="SSF55874">
    <property type="entry name" value="ATPase domain of HSP90 chaperone/DNA topoisomerase II/histidine kinase"/>
    <property type="match status" value="1"/>
</dbReference>
<dbReference type="Gene3D" id="3.30.565.10">
    <property type="entry name" value="Histidine kinase-like ATPase, C-terminal domain"/>
    <property type="match status" value="1"/>
</dbReference>
<dbReference type="EC" id="2.7.13.3" evidence="2"/>
<evidence type="ECO:0000256" key="2">
    <source>
        <dbReference type="ARBA" id="ARBA00012438"/>
    </source>
</evidence>
<protein>
    <recommendedName>
        <fullName evidence="2">histidine kinase</fullName>
        <ecNumber evidence="2">2.7.13.3</ecNumber>
    </recommendedName>
</protein>
<evidence type="ECO:0000256" key="6">
    <source>
        <dbReference type="SAM" id="Phobius"/>
    </source>
</evidence>
<feature type="domain" description="Histidine kinase" evidence="7">
    <location>
        <begin position="396"/>
        <end position="606"/>
    </location>
</feature>
<evidence type="ECO:0000256" key="4">
    <source>
        <dbReference type="ARBA" id="ARBA00022679"/>
    </source>
</evidence>
<dbReference type="GO" id="GO:0000155">
    <property type="term" value="F:phosphorelay sensor kinase activity"/>
    <property type="evidence" value="ECO:0007669"/>
    <property type="project" value="InterPro"/>
</dbReference>
<dbReference type="SUPFAM" id="SSF47384">
    <property type="entry name" value="Homodimeric domain of signal transducing histidine kinase"/>
    <property type="match status" value="1"/>
</dbReference>
<dbReference type="InterPro" id="IPR003594">
    <property type="entry name" value="HATPase_dom"/>
</dbReference>
<reference evidence="8 9" key="1">
    <citation type="submission" date="2017-06" db="EMBL/GenBank/DDBJ databases">
        <authorList>
            <person name="Kim H.J."/>
            <person name="Triplett B.A."/>
        </authorList>
    </citation>
    <scope>NUCLEOTIDE SEQUENCE [LARGE SCALE GENOMIC DNA]</scope>
    <source>
        <strain evidence="8 9">DSM 19307</strain>
    </source>
</reference>
<evidence type="ECO:0000256" key="5">
    <source>
        <dbReference type="ARBA" id="ARBA00022777"/>
    </source>
</evidence>
<keyword evidence="6" id="KW-1133">Transmembrane helix</keyword>
<dbReference type="InterPro" id="IPR004358">
    <property type="entry name" value="Sig_transdc_His_kin-like_C"/>
</dbReference>